<dbReference type="EMBL" id="JXTI01000089">
    <property type="protein sequence ID" value="KWX13001.1"/>
    <property type="molecule type" value="Genomic_DNA"/>
</dbReference>
<evidence type="ECO:0000313" key="2">
    <source>
        <dbReference type="Proteomes" id="UP000070089"/>
    </source>
</evidence>
<dbReference type="Proteomes" id="UP000070089">
    <property type="component" value="Unassembled WGS sequence"/>
</dbReference>
<accession>A0A132NSE2</accession>
<comment type="caution">
    <text evidence="1">The sequence shown here is derived from an EMBL/GenBank/DDBJ whole genome shotgun (WGS) entry which is preliminary data.</text>
</comment>
<dbReference type="OrthoDB" id="10251215at2759"/>
<reference evidence="1 2" key="1">
    <citation type="journal article" date="2015" name="Mol. Biochem. Parasitol.">
        <title>Identification of polymorphic genes for use in assemblage B genotyping assays through comparative genomics of multiple assemblage B Giardia duodenalis isolates.</title>
        <authorList>
            <person name="Wielinga C."/>
            <person name="Thompson R.C."/>
            <person name="Monis P."/>
            <person name="Ryan U."/>
        </authorList>
    </citation>
    <scope>NUCLEOTIDE SEQUENCE [LARGE SCALE GENOMIC DNA]</scope>
    <source>
        <strain evidence="1 2">BAH15c1</strain>
    </source>
</reference>
<protein>
    <submittedName>
        <fullName evidence="1">Uncharacterized protein</fullName>
    </submittedName>
</protein>
<name>A0A132NSE2_GIAIN</name>
<dbReference type="AlphaFoldDB" id="A0A132NSE2"/>
<organism evidence="1 2">
    <name type="scientific">Giardia duodenalis assemblage B</name>
    <dbReference type="NCBI Taxonomy" id="1394984"/>
    <lineage>
        <taxon>Eukaryota</taxon>
        <taxon>Metamonada</taxon>
        <taxon>Diplomonadida</taxon>
        <taxon>Hexamitidae</taxon>
        <taxon>Giardiinae</taxon>
        <taxon>Giardia</taxon>
    </lineage>
</organism>
<sequence length="303" mass="34054">MKNLKMCTQTIKALVGALNVSLQFMRWQRTMMTCAYVAHTHPRSYNPDTNVDGIIECFIECRESFTESISILEDSLAGLEDSLYNDCKDVLLLANHVISSDNLLLDHFLVSTEKEPTLISDELIIKDMLTPSDVSAYRTVRGPLSDIITQYNLLRPPTSHAIANNYSKMNLTELAQQAHNAFCDLLHDLKTYAADYDAVNTNVETLLVKTCCLSKDELIALTTALCDRFPEISTDSLVLTDSDENMATCLKKLVVLISRLVRSSPFVSKDHSEARLRSILERLLTIEDTNKTILLALEPLFDE</sequence>
<proteinExistence type="predicted"/>
<gene>
    <name evidence="1" type="ORF">QR46_3036</name>
</gene>
<dbReference type="VEuPathDB" id="GiardiaDB:QR46_3036"/>
<evidence type="ECO:0000313" key="1">
    <source>
        <dbReference type="EMBL" id="KWX13001.1"/>
    </source>
</evidence>